<comment type="similarity">
    <text evidence="2">Belongs to the phosphatase IpgD/SopB family.</text>
</comment>
<gene>
    <name evidence="6" type="ORF">ABB55_22895</name>
</gene>
<dbReference type="AlphaFoldDB" id="A0A0P6W6E3"/>
<reference evidence="6 7" key="1">
    <citation type="submission" date="2015-09" db="EMBL/GenBank/DDBJ databases">
        <authorList>
            <person name="Jackson K.R."/>
            <person name="Lunt B.L."/>
            <person name="Fisher J.N.B."/>
            <person name="Gardner A.V."/>
            <person name="Bailey M.E."/>
            <person name="Deus L.M."/>
            <person name="Earl A.S."/>
            <person name="Gibby P.D."/>
            <person name="Hartmann K.A."/>
            <person name="Liu J.E."/>
            <person name="Manci A.M."/>
            <person name="Nielsen D.A."/>
            <person name="Solomon M.B."/>
            <person name="Breakwell D.P."/>
            <person name="Burnett S.H."/>
            <person name="Grose J.H."/>
        </authorList>
    </citation>
    <scope>NUCLEOTIDE SEQUENCE [LARGE SCALE GENOMIC DNA]</scope>
    <source>
        <strain evidence="6 7">16</strain>
    </source>
</reference>
<proteinExistence type="inferred from homology"/>
<evidence type="ECO:0000313" key="6">
    <source>
        <dbReference type="EMBL" id="KPL54720.1"/>
    </source>
</evidence>
<dbReference type="STRING" id="665126.ABB55_22895"/>
<dbReference type="GO" id="GO:0016791">
    <property type="term" value="F:phosphatase activity"/>
    <property type="evidence" value="ECO:0007669"/>
    <property type="project" value="InterPro"/>
</dbReference>
<evidence type="ECO:0000256" key="1">
    <source>
        <dbReference type="ARBA" id="ARBA00004613"/>
    </source>
</evidence>
<comment type="subcellular location">
    <subcellularLocation>
        <location evidence="1">Secreted</location>
    </subcellularLocation>
</comment>
<dbReference type="RefSeq" id="WP_054360886.1">
    <property type="nucleotide sequence ID" value="NZ_LJYW01000001.1"/>
</dbReference>
<evidence type="ECO:0000256" key="3">
    <source>
        <dbReference type="ARBA" id="ARBA00022525"/>
    </source>
</evidence>
<keyword evidence="5" id="KW-0843">Virulence</keyword>
<evidence type="ECO:0000256" key="5">
    <source>
        <dbReference type="ARBA" id="ARBA00023026"/>
    </source>
</evidence>
<accession>A0A0P6W6E3</accession>
<reference evidence="6 7" key="2">
    <citation type="submission" date="2015-10" db="EMBL/GenBank/DDBJ databases">
        <title>Draft Genome Sequence of Prosthecomicrobium hirschii ATCC 27832.</title>
        <authorList>
            <person name="Daniel J."/>
            <person name="Givan S.A."/>
            <person name="Brun Y.V."/>
            <person name="Brown P.J."/>
        </authorList>
    </citation>
    <scope>NUCLEOTIDE SEQUENCE [LARGE SCALE GENOMIC DNA]</scope>
    <source>
        <strain evidence="6 7">16</strain>
    </source>
</reference>
<comment type="caution">
    <text evidence="6">The sequence shown here is derived from an EMBL/GenBank/DDBJ whole genome shotgun (WGS) entry which is preliminary data.</text>
</comment>
<keyword evidence="7" id="KW-1185">Reference proteome</keyword>
<dbReference type="InterPro" id="IPR008108">
    <property type="entry name" value="IpgD/SopB"/>
</dbReference>
<dbReference type="GO" id="GO:0005576">
    <property type="term" value="C:extracellular region"/>
    <property type="evidence" value="ECO:0007669"/>
    <property type="project" value="UniProtKB-SubCell"/>
</dbReference>
<protein>
    <submittedName>
        <fullName evidence="6">Uncharacterized protein</fullName>
    </submittedName>
</protein>
<evidence type="ECO:0000256" key="4">
    <source>
        <dbReference type="ARBA" id="ARBA00022801"/>
    </source>
</evidence>
<dbReference type="Proteomes" id="UP000048984">
    <property type="component" value="Unassembled WGS sequence"/>
</dbReference>
<keyword evidence="3" id="KW-0964">Secreted</keyword>
<dbReference type="Pfam" id="PF05925">
    <property type="entry name" value="IpgD"/>
    <property type="match status" value="1"/>
</dbReference>
<organism evidence="6 7">
    <name type="scientific">Prosthecodimorpha hirschii</name>
    <dbReference type="NCBI Taxonomy" id="665126"/>
    <lineage>
        <taxon>Bacteria</taxon>
        <taxon>Pseudomonadati</taxon>
        <taxon>Pseudomonadota</taxon>
        <taxon>Alphaproteobacteria</taxon>
        <taxon>Hyphomicrobiales</taxon>
        <taxon>Ancalomicrobiaceae</taxon>
        <taxon>Prosthecodimorpha</taxon>
    </lineage>
</organism>
<sequence length="916" mass="100637">MAIGIESFRQSGDRLVLAQNHGGQPTGVVNAKLPFKDRFVNFFKSGDDRYGTQQQRTENATFKTAFLRALEKSEGPEVARRAVQMAGAERFMMSAKPMSERKVKEILDAAQHIRKDAVVYNQNITKDYLRATGTPSLQHAFHQVVNGALPDEVMRDPDLIKAVKKEIQFSDTYPRHRMGVNEIDTAAQRGIQKYLERRQGNFAEAHPGLNAMLTANPGICTKDNAYGCNDLIAKLDPGQNHALGLEPQAFRDESTRALELIRDNAAILGTNRFTPEGWTAQEHEIADALMNLQLVKAGLGNLAGTDVPGSQVGLDLVQHLITEVDHQIDQLNAKFSYIQDMREADPLSNKMVAYSNMLWAHAVGFIIDDAIAQLQQQPNTANAIQQLQQSKTNYTNARTQDYTNAPPGRTILPGQIDKSQHPATLGKTNATASVRNALHQAGFTDAQINEMTSSKALGKARQRALNQNPDWAPVQRKMIVSRDGVTRTYQSHIKPGASINGRFARRYAQNGPLEVNGPHHSPTSGISSATKGDHYHARNLKVSELYRDDGHGNLTPKTKVIGHGVLDMWEIADPQERQRANERGATEVLEAAITTNDRIMQTALTRMDNNDPTPVKVTHVSVNLITPASIREIPLVRGKLPDYQENTYTQAQFQSFDTASNQGQPMTMKVDDERVPHNVQQDQDINVQVDVIAFSFGINPLATGTFGSVLGGWGNVYEHNRGMMVKFIGDLGEGDFGSAGTRPGGFIGSVFDRLDPNVPAEKEMLDKIADQTNTVRQMFTSETFKKGNGDPAKMGRHILALQSLAEEALALKNVTDEAATMSKGCKSDKDRGGVTDVELKHLLITDDMGGRITPDTTLERQDQENYYVVASSSGQLENQRLNTGLAGSKEAGKLGERIPSKTVRTFLSGLGAFASE</sequence>
<name>A0A0P6W6E3_9HYPH</name>
<keyword evidence="4" id="KW-0378">Hydrolase</keyword>
<evidence type="ECO:0000256" key="2">
    <source>
        <dbReference type="ARBA" id="ARBA00009007"/>
    </source>
</evidence>
<evidence type="ECO:0000313" key="7">
    <source>
        <dbReference type="Proteomes" id="UP000048984"/>
    </source>
</evidence>
<dbReference type="EMBL" id="LJYW01000001">
    <property type="protein sequence ID" value="KPL54720.1"/>
    <property type="molecule type" value="Genomic_DNA"/>
</dbReference>